<dbReference type="OrthoDB" id="9764035at2"/>
<evidence type="ECO:0000256" key="2">
    <source>
        <dbReference type="ARBA" id="ARBA00006205"/>
    </source>
</evidence>
<dbReference type="GO" id="GO:0043802">
    <property type="term" value="F:hydrogenobyrinic acid a,c-diamide synthase (glutamine-hydrolysing) activity"/>
    <property type="evidence" value="ECO:0007669"/>
    <property type="project" value="UniProtKB-UniRule"/>
</dbReference>
<evidence type="ECO:0000256" key="5">
    <source>
        <dbReference type="ARBA" id="ARBA00022741"/>
    </source>
</evidence>
<dbReference type="InterPro" id="IPR029062">
    <property type="entry name" value="Class_I_gatase-like"/>
</dbReference>
<dbReference type="SUPFAM" id="SSF52317">
    <property type="entry name" value="Class I glutamine amidotransferase-like"/>
    <property type="match status" value="1"/>
</dbReference>
<protein>
    <recommendedName>
        <fullName evidence="9">Hydrogenobyrinate a,c-diamide synthase</fullName>
        <ecNumber evidence="9">6.3.5.9</ecNumber>
    </recommendedName>
    <alternativeName>
        <fullName evidence="9">Hydrogenobyrinic acid a,c-diamide synthase</fullName>
    </alternativeName>
</protein>
<feature type="site" description="Increases nucleophilicity of active site Cys" evidence="9">
    <location>
        <position position="428"/>
    </location>
</feature>
<dbReference type="PANTHER" id="PTHR43873">
    <property type="entry name" value="COBYRINATE A,C-DIAMIDE SYNTHASE"/>
    <property type="match status" value="1"/>
</dbReference>
<evidence type="ECO:0000259" key="11">
    <source>
        <dbReference type="Pfam" id="PF07685"/>
    </source>
</evidence>
<sequence length="433" mass="45683">MRRAPGLVLAAPHSGSGKTLVTLALLRAYARSGQRMTSAKVGPDYIDPKFHEAAAGGTCPNLDPWAMREPLLRALAQEQCADADLLLIEGVMGLYDGAADGTGSTADLAALLGLPVVLIIDAAKQAQSVAALVRGFRDHGPARVAGVILNRVGSGRHAAMLRESLDAIAMPVLGAVPRAPDLTLPARHLGLVQAGEHADLDAFLERAADLVSRSVDLDAVAGLAEPLAVSPDDARTLRLAPLGQRIAIARDEAFAFAYPHLLEGWREQGAELSFFSPLANEAPQPGADAIYLPGGYPELHAGQLSQNAGFLAGLDMAAKRRALVYGECGGYMVLGEALTNADGTVHRMAGLLPLETSFQAPRLHLGYRRLTPCADRPWTGELTAHEFHYAGTVRSGDAPALFEASDAQGTKRDPMGLVRDTVMGSFAHVIDRL</sequence>
<dbReference type="CDD" id="cd05388">
    <property type="entry name" value="CobB_N"/>
    <property type="match status" value="1"/>
</dbReference>
<evidence type="ECO:0000256" key="1">
    <source>
        <dbReference type="ARBA" id="ARBA00001946"/>
    </source>
</evidence>
<dbReference type="Gene3D" id="3.40.50.300">
    <property type="entry name" value="P-loop containing nucleotide triphosphate hydrolases"/>
    <property type="match status" value="1"/>
</dbReference>
<keyword evidence="4 9" id="KW-0436">Ligase</keyword>
<organism evidence="12 13">
    <name type="scientific">Breoghania corrubedonensis</name>
    <dbReference type="NCBI Taxonomy" id="665038"/>
    <lineage>
        <taxon>Bacteria</taxon>
        <taxon>Pseudomonadati</taxon>
        <taxon>Pseudomonadota</taxon>
        <taxon>Alphaproteobacteria</taxon>
        <taxon>Hyphomicrobiales</taxon>
        <taxon>Stappiaceae</taxon>
        <taxon>Breoghania</taxon>
    </lineage>
</organism>
<comment type="domain">
    <text evidence="9">Comprises of two domains. The C-terminal domain contains the binding site for glutamine and catalyzes the hydrolysis of this substrate to glutamate and ammonia. The N-terminal domain is anticipated to bind ATP and hydrogenobyrinate and catalyzes the ultimate synthesis of the diamide product. The ammonia produced via the glutaminase domain is probably translocated to the adjacent domain via a molecular tunnel, where it reacts with an activated intermediate.</text>
</comment>
<keyword evidence="7 9" id="KW-0460">Magnesium</keyword>
<dbReference type="NCBIfam" id="NF002204">
    <property type="entry name" value="PRK01077.1"/>
    <property type="match status" value="1"/>
</dbReference>
<dbReference type="SUPFAM" id="SSF52540">
    <property type="entry name" value="P-loop containing nucleoside triphosphate hydrolases"/>
    <property type="match status" value="1"/>
</dbReference>
<evidence type="ECO:0000256" key="7">
    <source>
        <dbReference type="ARBA" id="ARBA00022842"/>
    </source>
</evidence>
<comment type="pathway">
    <text evidence="9">Cofactor biosynthesis; adenosylcobalamin biosynthesis; cob(II)yrinate a,c-diamide from precorrin-2 (aerobic route): step 9/10.</text>
</comment>
<gene>
    <name evidence="9" type="primary">cobB</name>
    <name evidence="12" type="ORF">C8N35_101653</name>
</gene>
<dbReference type="EC" id="6.3.5.9" evidence="9"/>
<evidence type="ECO:0000256" key="4">
    <source>
        <dbReference type="ARBA" id="ARBA00022598"/>
    </source>
</evidence>
<keyword evidence="8 9" id="KW-0315">Glutamine amidotransferase</keyword>
<dbReference type="Gene3D" id="3.40.50.880">
    <property type="match status" value="1"/>
</dbReference>
<dbReference type="UniPathway" id="UPA00148">
    <property type="reaction ID" value="UER00220"/>
</dbReference>
<comment type="caution">
    <text evidence="12">The sequence shown here is derived from an EMBL/GenBank/DDBJ whole genome shotgun (WGS) entry which is preliminary data.</text>
</comment>
<dbReference type="InterPro" id="IPR002586">
    <property type="entry name" value="CobQ/CobB/MinD/ParA_Nub-bd_dom"/>
</dbReference>
<dbReference type="GO" id="GO:0042242">
    <property type="term" value="F:cobyrinic acid a,c-diamide synthase activity"/>
    <property type="evidence" value="ECO:0007669"/>
    <property type="project" value="InterPro"/>
</dbReference>
<dbReference type="RefSeq" id="WP_107988153.1">
    <property type="nucleotide sequence ID" value="NZ_QAYG01000001.1"/>
</dbReference>
<comment type="similarity">
    <text evidence="2">Belongs to the CobB/CobQ family. CobQ subfamily.</text>
</comment>
<accession>A0A2T5VFS0</accession>
<dbReference type="EMBL" id="QAYG01000001">
    <property type="protein sequence ID" value="PTW62607.1"/>
    <property type="molecule type" value="Genomic_DNA"/>
</dbReference>
<comment type="cofactor">
    <cofactor evidence="1 9">
        <name>Mg(2+)</name>
        <dbReference type="ChEBI" id="CHEBI:18420"/>
    </cofactor>
</comment>
<keyword evidence="5 9" id="KW-0547">Nucleotide-binding</keyword>
<dbReference type="PANTHER" id="PTHR43873:SF1">
    <property type="entry name" value="COBYRINATE A,C-DIAMIDE SYNTHASE"/>
    <property type="match status" value="1"/>
</dbReference>
<name>A0A2T5VFS0_9HYPH</name>
<evidence type="ECO:0000259" key="10">
    <source>
        <dbReference type="Pfam" id="PF01656"/>
    </source>
</evidence>
<keyword evidence="13" id="KW-1185">Reference proteome</keyword>
<dbReference type="Pfam" id="PF07685">
    <property type="entry name" value="GATase_3"/>
    <property type="match status" value="1"/>
</dbReference>
<comment type="similarity">
    <text evidence="9">Belongs to the CobB/CbiA family.</text>
</comment>
<evidence type="ECO:0000313" key="13">
    <source>
        <dbReference type="Proteomes" id="UP000244081"/>
    </source>
</evidence>
<evidence type="ECO:0000256" key="6">
    <source>
        <dbReference type="ARBA" id="ARBA00022840"/>
    </source>
</evidence>
<comment type="miscellaneous">
    <text evidence="9">The a and c carboxylates of hydrogenobyrinate are activated for nucleophilic attack via formation of a phosphorylated intermediate by ATP. CobB catalyzes first the amidation of the c-carboxylate, and then that of the a-carboxylate.</text>
</comment>
<dbReference type="Pfam" id="PF01656">
    <property type="entry name" value="CbiA"/>
    <property type="match status" value="1"/>
</dbReference>
<comment type="function">
    <text evidence="9">Catalyzes the ATP-dependent amidation of the two carboxylate groups at positions a and c of hydrogenobyrinate, using either L-glutamine or ammonia as the nitrogen source.</text>
</comment>
<evidence type="ECO:0000313" key="12">
    <source>
        <dbReference type="EMBL" id="PTW62607.1"/>
    </source>
</evidence>
<dbReference type="PROSITE" id="PS51274">
    <property type="entry name" value="GATASE_COBBQ"/>
    <property type="match status" value="1"/>
</dbReference>
<dbReference type="HAMAP" id="MF_00027">
    <property type="entry name" value="CobB_CbiA"/>
    <property type="match status" value="1"/>
</dbReference>
<proteinExistence type="inferred from homology"/>
<dbReference type="Proteomes" id="UP000244081">
    <property type="component" value="Unassembled WGS sequence"/>
</dbReference>
<dbReference type="AlphaFoldDB" id="A0A2T5VFS0"/>
<comment type="catalytic activity">
    <reaction evidence="9">
        <text>hydrogenobyrinate + 2 L-glutamine + 2 ATP + 2 H2O = hydrogenobyrinate a,c-diamide + 2 L-glutamate + 2 ADP + 2 phosphate + 2 H(+)</text>
        <dbReference type="Rhea" id="RHEA:12544"/>
        <dbReference type="ChEBI" id="CHEBI:15377"/>
        <dbReference type="ChEBI" id="CHEBI:15378"/>
        <dbReference type="ChEBI" id="CHEBI:29985"/>
        <dbReference type="ChEBI" id="CHEBI:30616"/>
        <dbReference type="ChEBI" id="CHEBI:43474"/>
        <dbReference type="ChEBI" id="CHEBI:58359"/>
        <dbReference type="ChEBI" id="CHEBI:77873"/>
        <dbReference type="ChEBI" id="CHEBI:77874"/>
        <dbReference type="ChEBI" id="CHEBI:456216"/>
        <dbReference type="EC" id="6.3.5.9"/>
    </reaction>
</comment>
<dbReference type="GO" id="GO:0005524">
    <property type="term" value="F:ATP binding"/>
    <property type="evidence" value="ECO:0007669"/>
    <property type="project" value="UniProtKB-UniRule"/>
</dbReference>
<evidence type="ECO:0000256" key="8">
    <source>
        <dbReference type="ARBA" id="ARBA00022962"/>
    </source>
</evidence>
<dbReference type="InterPro" id="IPR011698">
    <property type="entry name" value="GATase_3"/>
</dbReference>
<dbReference type="InterPro" id="IPR004484">
    <property type="entry name" value="CbiA/CobB_synth"/>
</dbReference>
<dbReference type="InterPro" id="IPR027417">
    <property type="entry name" value="P-loop_NTPase"/>
</dbReference>
<dbReference type="NCBIfam" id="TIGR00379">
    <property type="entry name" value="cobB"/>
    <property type="match status" value="1"/>
</dbReference>
<keyword evidence="3 9" id="KW-0169">Cobalamin biosynthesis</keyword>
<evidence type="ECO:0000256" key="3">
    <source>
        <dbReference type="ARBA" id="ARBA00022573"/>
    </source>
</evidence>
<feature type="domain" description="CobQ/CobB/MinD/ParA nucleotide binding" evidence="10">
    <location>
        <begin position="8"/>
        <end position="189"/>
    </location>
</feature>
<dbReference type="GO" id="GO:0009236">
    <property type="term" value="P:cobalamin biosynthetic process"/>
    <property type="evidence" value="ECO:0007669"/>
    <property type="project" value="UniProtKB-UniRule"/>
</dbReference>
<keyword evidence="6 9" id="KW-0067">ATP-binding</keyword>
<evidence type="ECO:0000256" key="9">
    <source>
        <dbReference type="HAMAP-Rule" id="MF_00027"/>
    </source>
</evidence>
<feature type="active site" description="Nucleophile" evidence="9">
    <location>
        <position position="328"/>
    </location>
</feature>
<reference evidence="12 13" key="1">
    <citation type="submission" date="2018-04" db="EMBL/GenBank/DDBJ databases">
        <title>Genomic Encyclopedia of Archaeal and Bacterial Type Strains, Phase II (KMG-II): from individual species to whole genera.</title>
        <authorList>
            <person name="Goeker M."/>
        </authorList>
    </citation>
    <scope>NUCLEOTIDE SEQUENCE [LARGE SCALE GENOMIC DNA]</scope>
    <source>
        <strain evidence="12 13">DSM 23382</strain>
    </source>
</reference>
<feature type="domain" description="CobB/CobQ-like glutamine amidotransferase" evidence="11">
    <location>
        <begin position="245"/>
        <end position="430"/>
    </location>
</feature>